<dbReference type="GO" id="GO:0016755">
    <property type="term" value="F:aminoacyltransferase activity"/>
    <property type="evidence" value="ECO:0007669"/>
    <property type="project" value="TreeGrafter"/>
</dbReference>
<feature type="transmembrane region" description="Helical" evidence="6">
    <location>
        <begin position="94"/>
        <end position="111"/>
    </location>
</feature>
<keyword evidence="8" id="KW-0808">Transferase</keyword>
<feature type="transmembrane region" description="Helical" evidence="6">
    <location>
        <begin position="148"/>
        <end position="169"/>
    </location>
</feature>
<accession>A0A1M6BEV2</accession>
<proteinExistence type="predicted"/>
<dbReference type="InterPro" id="IPR024320">
    <property type="entry name" value="LPG_synthase_C"/>
</dbReference>
<dbReference type="InterPro" id="IPR051211">
    <property type="entry name" value="PG_lysyltransferase"/>
</dbReference>
<comment type="subcellular location">
    <subcellularLocation>
        <location evidence="1">Cell membrane</location>
        <topology evidence="1">Multi-pass membrane protein</topology>
    </subcellularLocation>
</comment>
<dbReference type="EMBL" id="FQZB01000003">
    <property type="protein sequence ID" value="SHI47239.1"/>
    <property type="molecule type" value="Genomic_DNA"/>
</dbReference>
<feature type="domain" description="Phosphatidylglycerol lysyltransferase C-terminal" evidence="7">
    <location>
        <begin position="191"/>
        <end position="478"/>
    </location>
</feature>
<dbReference type="Pfam" id="PF09924">
    <property type="entry name" value="LPG_synthase_C"/>
    <property type="match status" value="1"/>
</dbReference>
<keyword evidence="4 6" id="KW-1133">Transmembrane helix</keyword>
<name>A0A1M6BEV2_9CLOT</name>
<evidence type="ECO:0000256" key="3">
    <source>
        <dbReference type="ARBA" id="ARBA00022692"/>
    </source>
</evidence>
<feature type="transmembrane region" description="Helical" evidence="6">
    <location>
        <begin position="123"/>
        <end position="142"/>
    </location>
</feature>
<organism evidence="8 9">
    <name type="scientific">Clostridium cavendishii DSM 21758</name>
    <dbReference type="NCBI Taxonomy" id="1121302"/>
    <lineage>
        <taxon>Bacteria</taxon>
        <taxon>Bacillati</taxon>
        <taxon>Bacillota</taxon>
        <taxon>Clostridia</taxon>
        <taxon>Eubacteriales</taxon>
        <taxon>Clostridiaceae</taxon>
        <taxon>Clostridium</taxon>
    </lineage>
</organism>
<evidence type="ECO:0000313" key="9">
    <source>
        <dbReference type="Proteomes" id="UP000184310"/>
    </source>
</evidence>
<evidence type="ECO:0000313" key="8">
    <source>
        <dbReference type="EMBL" id="SHI47239.1"/>
    </source>
</evidence>
<evidence type="ECO:0000256" key="6">
    <source>
        <dbReference type="SAM" id="Phobius"/>
    </source>
</evidence>
<dbReference type="AlphaFoldDB" id="A0A1M6BEV2"/>
<feature type="transmembrane region" description="Helical" evidence="6">
    <location>
        <begin position="12"/>
        <end position="30"/>
    </location>
</feature>
<protein>
    <submittedName>
        <fullName evidence="8">Phosphatidylglycerol lysyltransferase</fullName>
    </submittedName>
</protein>
<evidence type="ECO:0000259" key="7">
    <source>
        <dbReference type="Pfam" id="PF09924"/>
    </source>
</evidence>
<evidence type="ECO:0000256" key="4">
    <source>
        <dbReference type="ARBA" id="ARBA00022989"/>
    </source>
</evidence>
<dbReference type="GO" id="GO:0005886">
    <property type="term" value="C:plasma membrane"/>
    <property type="evidence" value="ECO:0007669"/>
    <property type="project" value="UniProtKB-SubCell"/>
</dbReference>
<dbReference type="PANTHER" id="PTHR34697">
    <property type="entry name" value="PHOSPHATIDYLGLYCEROL LYSYLTRANSFERASE"/>
    <property type="match status" value="1"/>
</dbReference>
<dbReference type="STRING" id="1121302.SAMN02745163_00336"/>
<keyword evidence="2" id="KW-1003">Cell membrane</keyword>
<feature type="transmembrane region" description="Helical" evidence="6">
    <location>
        <begin position="42"/>
        <end position="62"/>
    </location>
</feature>
<keyword evidence="5 6" id="KW-0472">Membrane</keyword>
<gene>
    <name evidence="8" type="ORF">SAMN02745163_00336</name>
</gene>
<evidence type="ECO:0000256" key="1">
    <source>
        <dbReference type="ARBA" id="ARBA00004651"/>
    </source>
</evidence>
<feature type="transmembrane region" description="Helical" evidence="6">
    <location>
        <begin position="69"/>
        <end position="88"/>
    </location>
</feature>
<dbReference type="Proteomes" id="UP000184310">
    <property type="component" value="Unassembled WGS sequence"/>
</dbReference>
<evidence type="ECO:0000256" key="2">
    <source>
        <dbReference type="ARBA" id="ARBA00022475"/>
    </source>
</evidence>
<keyword evidence="3 6" id="KW-0812">Transmembrane</keyword>
<dbReference type="GO" id="GO:0055091">
    <property type="term" value="P:phospholipid homeostasis"/>
    <property type="evidence" value="ECO:0007669"/>
    <property type="project" value="TreeGrafter"/>
</dbReference>
<reference evidence="8 9" key="1">
    <citation type="submission" date="2016-11" db="EMBL/GenBank/DDBJ databases">
        <authorList>
            <person name="Jaros S."/>
            <person name="Januszkiewicz K."/>
            <person name="Wedrychowicz H."/>
        </authorList>
    </citation>
    <scope>NUCLEOTIDE SEQUENCE [LARGE SCALE GENOMIC DNA]</scope>
    <source>
        <strain evidence="8 9">DSM 21758</strain>
    </source>
</reference>
<evidence type="ECO:0000256" key="5">
    <source>
        <dbReference type="ARBA" id="ARBA00023136"/>
    </source>
</evidence>
<dbReference type="PANTHER" id="PTHR34697:SF2">
    <property type="entry name" value="PHOSPHATIDYLGLYCEROL LYSYLTRANSFERASE"/>
    <property type="match status" value="1"/>
</dbReference>
<keyword evidence="9" id="KW-1185">Reference proteome</keyword>
<sequence length="514" mass="60262">MKTVIKKYHVISLILLILFLGLKNIGYSLYLLKNPDINSSYIYILNYFLLGLCFMFITQGLLRRLRAVWLVNMFLIFLIIIRNFFQNAYFKENIVLLGYILISLLLESTWFKAKTNFIRLKQATIVLAILMIVDVILKVNWGSNFSDMIIYINLSLILIITLLVLRPIVLRSEHHFEERLKVQDLLNRVETNPVSAINLENNRQYFFAQGYDGVIGYVLVNNMAMVVGDPICDFTKMEDILLEFKEYCFNRSLSSCFCQISSKYRNVFEKVGFKLQECGKEAIIDLNTYNISDSIIGFNDKVDKLEIKITEYKPAIKHDKYIEDQIYDISDEWLKMKGSNELSFMRGTISFDYPFEKRYFIAKTIDDKVLGIVVCLPYKFKNGYFIDMVRECKDAPYGIRENLVIEICKILKEEKVKEVSLGLAPFVDIEYKDNTESTFLYKAFKFIYKKMNSIYDFKELYDYKKKYNPSLWESRYIAVSSEISIPSLGYAMMKAKYTKGVKEFFVSILNNNKT</sequence>